<keyword evidence="5 17" id="KW-1003">Cell membrane</keyword>
<comment type="miscellaneous">
    <text evidence="17">Bacitracin is thought to be involved in the inhibition of peptidoglycan synthesis by sequestering undecaprenyl diphosphate, thereby reducing the pool of lipid carrier available.</text>
</comment>
<dbReference type="GO" id="GO:0005886">
    <property type="term" value="C:plasma membrane"/>
    <property type="evidence" value="ECO:0007669"/>
    <property type="project" value="UniProtKB-SubCell"/>
</dbReference>
<dbReference type="GO" id="GO:0071555">
    <property type="term" value="P:cell wall organization"/>
    <property type="evidence" value="ECO:0007669"/>
    <property type="project" value="UniProtKB-KW"/>
</dbReference>
<dbReference type="EC" id="3.6.1.27" evidence="3 17"/>
<keyword evidence="6 17" id="KW-0812">Transmembrane</keyword>
<reference evidence="18" key="1">
    <citation type="submission" date="2020-10" db="EMBL/GenBank/DDBJ databases">
        <authorList>
            <person name="Gilroy R."/>
        </authorList>
    </citation>
    <scope>NUCLEOTIDE SEQUENCE</scope>
    <source>
        <strain evidence="18">CHK195-4489</strain>
    </source>
</reference>
<evidence type="ECO:0000256" key="9">
    <source>
        <dbReference type="ARBA" id="ARBA00022984"/>
    </source>
</evidence>
<dbReference type="Pfam" id="PF02673">
    <property type="entry name" value="BacA"/>
    <property type="match status" value="1"/>
</dbReference>
<dbReference type="PANTHER" id="PTHR30622:SF2">
    <property type="entry name" value="UNDECAPRENYL-DIPHOSPHATASE"/>
    <property type="match status" value="1"/>
</dbReference>
<sequence>MKILQSIILGLVQGLTEFLPVSSSGHLIVFKKLFGIDQEQFGLTFDIALHFATLIAVFIVFWPDILAILKKPVQKLTGLLIIATIPAALVGLFLNDYIEKISQSGGFLGISFIITAVLLYFSQKAGKRVKTIESMSYVDAAVIGVTQGIAVMPGISRSGSTTSAGLFMGLQKEDSMRFAFLMSIPVILGSAVLGVKDVVSEPAAVEWGPVIVGMLAAGISGYVAIRFMLNFFKKRSLNIFAVYTAVLGILIVADQLFFKKFFTVFLG</sequence>
<evidence type="ECO:0000256" key="1">
    <source>
        <dbReference type="ARBA" id="ARBA00004651"/>
    </source>
</evidence>
<dbReference type="PANTHER" id="PTHR30622">
    <property type="entry name" value="UNDECAPRENYL-DIPHOSPHATASE"/>
    <property type="match status" value="1"/>
</dbReference>
<dbReference type="InterPro" id="IPR003824">
    <property type="entry name" value="UppP"/>
</dbReference>
<evidence type="ECO:0000256" key="8">
    <source>
        <dbReference type="ARBA" id="ARBA00022960"/>
    </source>
</evidence>
<evidence type="ECO:0000313" key="19">
    <source>
        <dbReference type="Proteomes" id="UP000824089"/>
    </source>
</evidence>
<evidence type="ECO:0000313" key="18">
    <source>
        <dbReference type="EMBL" id="HIU29711.1"/>
    </source>
</evidence>
<dbReference type="EMBL" id="DVMM01000109">
    <property type="protein sequence ID" value="HIU29711.1"/>
    <property type="molecule type" value="Genomic_DNA"/>
</dbReference>
<evidence type="ECO:0000256" key="2">
    <source>
        <dbReference type="ARBA" id="ARBA00010621"/>
    </source>
</evidence>
<gene>
    <name evidence="17" type="primary">uppP</name>
    <name evidence="18" type="ORF">IAD50_05380</name>
</gene>
<evidence type="ECO:0000256" key="10">
    <source>
        <dbReference type="ARBA" id="ARBA00022989"/>
    </source>
</evidence>
<protein>
    <recommendedName>
        <fullName evidence="4 17">Undecaprenyl-diphosphatase</fullName>
        <ecNumber evidence="3 17">3.6.1.27</ecNumber>
    </recommendedName>
    <alternativeName>
        <fullName evidence="15 17">Bacitracin resistance protein</fullName>
    </alternativeName>
    <alternativeName>
        <fullName evidence="14 17">Undecaprenyl pyrophosphate phosphatase</fullName>
    </alternativeName>
</protein>
<comment type="caution">
    <text evidence="18">The sequence shown here is derived from an EMBL/GenBank/DDBJ whole genome shotgun (WGS) entry which is preliminary data.</text>
</comment>
<name>A0A9D1I7R7_9CLOT</name>
<accession>A0A9D1I7R7</accession>
<evidence type="ECO:0000256" key="5">
    <source>
        <dbReference type="ARBA" id="ARBA00022475"/>
    </source>
</evidence>
<proteinExistence type="inferred from homology"/>
<comment type="catalytic activity">
    <reaction evidence="16 17">
        <text>di-trans,octa-cis-undecaprenyl diphosphate + H2O = di-trans,octa-cis-undecaprenyl phosphate + phosphate + H(+)</text>
        <dbReference type="Rhea" id="RHEA:28094"/>
        <dbReference type="ChEBI" id="CHEBI:15377"/>
        <dbReference type="ChEBI" id="CHEBI:15378"/>
        <dbReference type="ChEBI" id="CHEBI:43474"/>
        <dbReference type="ChEBI" id="CHEBI:58405"/>
        <dbReference type="ChEBI" id="CHEBI:60392"/>
        <dbReference type="EC" id="3.6.1.27"/>
    </reaction>
</comment>
<feature type="transmembrane region" description="Helical" evidence="17">
    <location>
        <begin position="47"/>
        <end position="69"/>
    </location>
</feature>
<keyword evidence="12 17" id="KW-0046">Antibiotic resistance</keyword>
<keyword evidence="10 17" id="KW-1133">Transmembrane helix</keyword>
<evidence type="ECO:0000256" key="13">
    <source>
        <dbReference type="ARBA" id="ARBA00023316"/>
    </source>
</evidence>
<dbReference type="GO" id="GO:0050380">
    <property type="term" value="F:undecaprenyl-diphosphatase activity"/>
    <property type="evidence" value="ECO:0007669"/>
    <property type="project" value="UniProtKB-UniRule"/>
</dbReference>
<evidence type="ECO:0000256" key="12">
    <source>
        <dbReference type="ARBA" id="ARBA00023251"/>
    </source>
</evidence>
<organism evidence="18 19">
    <name type="scientific">Candidatus Egerieisoma faecipullorum</name>
    <dbReference type="NCBI Taxonomy" id="2840963"/>
    <lineage>
        <taxon>Bacteria</taxon>
        <taxon>Bacillati</taxon>
        <taxon>Bacillota</taxon>
        <taxon>Clostridia</taxon>
        <taxon>Eubacteriales</taxon>
        <taxon>Clostridiaceae</taxon>
        <taxon>Clostridiaceae incertae sedis</taxon>
        <taxon>Candidatus Egerieisoma</taxon>
    </lineage>
</organism>
<evidence type="ECO:0000256" key="3">
    <source>
        <dbReference type="ARBA" id="ARBA00012374"/>
    </source>
</evidence>
<evidence type="ECO:0000256" key="17">
    <source>
        <dbReference type="HAMAP-Rule" id="MF_01006"/>
    </source>
</evidence>
<evidence type="ECO:0000256" key="7">
    <source>
        <dbReference type="ARBA" id="ARBA00022801"/>
    </source>
</evidence>
<evidence type="ECO:0000256" key="16">
    <source>
        <dbReference type="ARBA" id="ARBA00047594"/>
    </source>
</evidence>
<feature type="transmembrane region" description="Helical" evidence="17">
    <location>
        <begin position="237"/>
        <end position="258"/>
    </location>
</feature>
<keyword evidence="13 17" id="KW-0961">Cell wall biogenesis/degradation</keyword>
<dbReference type="GO" id="GO:0008360">
    <property type="term" value="P:regulation of cell shape"/>
    <property type="evidence" value="ECO:0007669"/>
    <property type="project" value="UniProtKB-KW"/>
</dbReference>
<feature type="transmembrane region" description="Helical" evidence="17">
    <location>
        <begin position="178"/>
        <end position="195"/>
    </location>
</feature>
<dbReference type="HAMAP" id="MF_01006">
    <property type="entry name" value="Undec_diphosphatase"/>
    <property type="match status" value="1"/>
</dbReference>
<keyword evidence="11 17" id="KW-0472">Membrane</keyword>
<feature type="transmembrane region" description="Helical" evidence="17">
    <location>
        <begin position="101"/>
        <end position="121"/>
    </location>
</feature>
<dbReference type="Proteomes" id="UP000824089">
    <property type="component" value="Unassembled WGS sequence"/>
</dbReference>
<keyword evidence="8 17" id="KW-0133">Cell shape</keyword>
<dbReference type="GO" id="GO:0009252">
    <property type="term" value="P:peptidoglycan biosynthetic process"/>
    <property type="evidence" value="ECO:0007669"/>
    <property type="project" value="UniProtKB-KW"/>
</dbReference>
<evidence type="ECO:0000256" key="11">
    <source>
        <dbReference type="ARBA" id="ARBA00023136"/>
    </source>
</evidence>
<reference evidence="18" key="2">
    <citation type="journal article" date="2021" name="PeerJ">
        <title>Extensive microbial diversity within the chicken gut microbiome revealed by metagenomics and culture.</title>
        <authorList>
            <person name="Gilroy R."/>
            <person name="Ravi A."/>
            <person name="Getino M."/>
            <person name="Pursley I."/>
            <person name="Horton D.L."/>
            <person name="Alikhan N.F."/>
            <person name="Baker D."/>
            <person name="Gharbi K."/>
            <person name="Hall N."/>
            <person name="Watson M."/>
            <person name="Adriaenssens E.M."/>
            <person name="Foster-Nyarko E."/>
            <person name="Jarju S."/>
            <person name="Secka A."/>
            <person name="Antonio M."/>
            <person name="Oren A."/>
            <person name="Chaudhuri R.R."/>
            <person name="La Ragione R."/>
            <person name="Hildebrand F."/>
            <person name="Pallen M.J."/>
        </authorList>
    </citation>
    <scope>NUCLEOTIDE SEQUENCE</scope>
    <source>
        <strain evidence="18">CHK195-4489</strain>
    </source>
</reference>
<dbReference type="AlphaFoldDB" id="A0A9D1I7R7"/>
<dbReference type="GO" id="GO:0046677">
    <property type="term" value="P:response to antibiotic"/>
    <property type="evidence" value="ECO:0007669"/>
    <property type="project" value="UniProtKB-UniRule"/>
</dbReference>
<evidence type="ECO:0000256" key="14">
    <source>
        <dbReference type="ARBA" id="ARBA00032707"/>
    </source>
</evidence>
<keyword evidence="7 17" id="KW-0378">Hydrolase</keyword>
<feature type="transmembrane region" description="Helical" evidence="17">
    <location>
        <begin position="76"/>
        <end position="95"/>
    </location>
</feature>
<feature type="transmembrane region" description="Helical" evidence="17">
    <location>
        <begin position="207"/>
        <end position="225"/>
    </location>
</feature>
<comment type="similarity">
    <text evidence="2 17">Belongs to the UppP family.</text>
</comment>
<keyword evidence="9 17" id="KW-0573">Peptidoglycan synthesis</keyword>
<evidence type="ECO:0000256" key="15">
    <source>
        <dbReference type="ARBA" id="ARBA00032932"/>
    </source>
</evidence>
<comment type="function">
    <text evidence="17">Catalyzes the dephosphorylation of undecaprenyl diphosphate (UPP). Confers resistance to bacitracin.</text>
</comment>
<evidence type="ECO:0000256" key="4">
    <source>
        <dbReference type="ARBA" id="ARBA00021581"/>
    </source>
</evidence>
<comment type="subcellular location">
    <subcellularLocation>
        <location evidence="1 17">Cell membrane</location>
        <topology evidence="1 17">Multi-pass membrane protein</topology>
    </subcellularLocation>
</comment>
<evidence type="ECO:0000256" key="6">
    <source>
        <dbReference type="ARBA" id="ARBA00022692"/>
    </source>
</evidence>